<accession>A0A0X8H1U2</accession>
<evidence type="ECO:0000256" key="4">
    <source>
        <dbReference type="ARBA" id="ARBA00023136"/>
    </source>
</evidence>
<organism evidence="7 8">
    <name type="scientific">Erysipelothrix larvae</name>
    <dbReference type="NCBI Taxonomy" id="1514105"/>
    <lineage>
        <taxon>Bacteria</taxon>
        <taxon>Bacillati</taxon>
        <taxon>Bacillota</taxon>
        <taxon>Erysipelotrichia</taxon>
        <taxon>Erysipelotrichales</taxon>
        <taxon>Erysipelotrichaceae</taxon>
        <taxon>Erysipelothrix</taxon>
    </lineage>
</organism>
<dbReference type="Proteomes" id="UP000063781">
    <property type="component" value="Chromosome"/>
</dbReference>
<dbReference type="PANTHER" id="PTHR30520:SF6">
    <property type="entry name" value="FORMATE_NITRATE FAMILY TRANSPORTER (EUROFUNG)"/>
    <property type="match status" value="1"/>
</dbReference>
<keyword evidence="2 6" id="KW-0812">Transmembrane</keyword>
<evidence type="ECO:0000256" key="2">
    <source>
        <dbReference type="ARBA" id="ARBA00022692"/>
    </source>
</evidence>
<keyword evidence="4 6" id="KW-0472">Membrane</keyword>
<reference evidence="7 8" key="1">
    <citation type="submission" date="2015-10" db="EMBL/GenBank/DDBJ databases">
        <title>Erysipelothrix larvae sp. LV19 isolated from the larval gut of the rhinoceros beetle, Trypoxylus dichotomus.</title>
        <authorList>
            <person name="Lim S."/>
            <person name="Kim B.-C."/>
        </authorList>
    </citation>
    <scope>NUCLEOTIDE SEQUENCE [LARGE SCALE GENOMIC DNA]</scope>
    <source>
        <strain evidence="7 8">LV19</strain>
    </source>
</reference>
<keyword evidence="3 6" id="KW-1133">Transmembrane helix</keyword>
<evidence type="ECO:0000256" key="6">
    <source>
        <dbReference type="SAM" id="Phobius"/>
    </source>
</evidence>
<name>A0A0X8H1U2_9FIRM</name>
<dbReference type="RefSeq" id="WP_067634351.1">
    <property type="nucleotide sequence ID" value="NZ_CP013213.1"/>
</dbReference>
<dbReference type="GO" id="GO:0015499">
    <property type="term" value="F:formate transmembrane transporter activity"/>
    <property type="evidence" value="ECO:0007669"/>
    <property type="project" value="TreeGrafter"/>
</dbReference>
<protein>
    <submittedName>
        <fullName evidence="7">Formate-nitrite transporter</fullName>
    </submittedName>
</protein>
<feature type="transmembrane region" description="Helical" evidence="6">
    <location>
        <begin position="180"/>
        <end position="201"/>
    </location>
</feature>
<keyword evidence="8" id="KW-1185">Reference proteome</keyword>
<feature type="transmembrane region" description="Helical" evidence="6">
    <location>
        <begin position="64"/>
        <end position="91"/>
    </location>
</feature>
<feature type="transmembrane region" description="Helical" evidence="6">
    <location>
        <begin position="103"/>
        <end position="127"/>
    </location>
</feature>
<dbReference type="InterPro" id="IPR023271">
    <property type="entry name" value="Aquaporin-like"/>
</dbReference>
<feature type="transmembrane region" description="Helical" evidence="6">
    <location>
        <begin position="147"/>
        <end position="168"/>
    </location>
</feature>
<sequence>MYTLDETINKACELGVKKVKRSLKSQIVLSFIAGAMIAFGYMAYVRSVSLLGEGMGTVVGASVFPVGLIIILFAGGELITGNMTIVSIAYFNKRVTLGQCLKNWMIITFGNIIGALFVAFFFTYFLGNVSPEVVANIAHHKINASPMQIFVSGIGCNWFVGLSVWLFIMVKDTGAKMFAVWFPIMVFVLLGFQHSVANLYILGAAVLNTSVTLFDFVYNFVIVYLGNIVGGAFFVGFLYTYIRDKS</sequence>
<dbReference type="STRING" id="1514105.AOC36_11230"/>
<dbReference type="EMBL" id="CP013213">
    <property type="protein sequence ID" value="AMC94522.1"/>
    <property type="molecule type" value="Genomic_DNA"/>
</dbReference>
<dbReference type="Pfam" id="PF01226">
    <property type="entry name" value="Form_Nir_trans"/>
    <property type="match status" value="1"/>
</dbReference>
<dbReference type="KEGG" id="erl:AOC36_11230"/>
<dbReference type="OrthoDB" id="9786493at2"/>
<comment type="subcellular location">
    <subcellularLocation>
        <location evidence="1">Membrane</location>
        <topology evidence="1">Multi-pass membrane protein</topology>
    </subcellularLocation>
</comment>
<dbReference type="GO" id="GO:0005886">
    <property type="term" value="C:plasma membrane"/>
    <property type="evidence" value="ECO:0007669"/>
    <property type="project" value="TreeGrafter"/>
</dbReference>
<feature type="transmembrane region" description="Helical" evidence="6">
    <location>
        <begin position="221"/>
        <end position="242"/>
    </location>
</feature>
<dbReference type="Gene3D" id="1.20.1080.10">
    <property type="entry name" value="Glycerol uptake facilitator protein"/>
    <property type="match status" value="1"/>
</dbReference>
<dbReference type="AlphaFoldDB" id="A0A0X8H1U2"/>
<feature type="transmembrane region" description="Helical" evidence="6">
    <location>
        <begin position="27"/>
        <end position="44"/>
    </location>
</feature>
<dbReference type="InterPro" id="IPR000292">
    <property type="entry name" value="For/NO2_transpt"/>
</dbReference>
<evidence type="ECO:0000256" key="3">
    <source>
        <dbReference type="ARBA" id="ARBA00022989"/>
    </source>
</evidence>
<evidence type="ECO:0000256" key="1">
    <source>
        <dbReference type="ARBA" id="ARBA00004141"/>
    </source>
</evidence>
<proteinExistence type="inferred from homology"/>
<evidence type="ECO:0000256" key="5">
    <source>
        <dbReference type="ARBA" id="ARBA00049660"/>
    </source>
</evidence>
<comment type="similarity">
    <text evidence="5">Belongs to the FNT transporter (TC 1.A.16) family.</text>
</comment>
<evidence type="ECO:0000313" key="7">
    <source>
        <dbReference type="EMBL" id="AMC94522.1"/>
    </source>
</evidence>
<evidence type="ECO:0000313" key="8">
    <source>
        <dbReference type="Proteomes" id="UP000063781"/>
    </source>
</evidence>
<dbReference type="PANTHER" id="PTHR30520">
    <property type="entry name" value="FORMATE TRANSPORTER-RELATED"/>
    <property type="match status" value="1"/>
</dbReference>
<gene>
    <name evidence="7" type="ORF">AOC36_11230</name>
</gene>